<name>A0AC34GVX1_9BILA</name>
<accession>A0AC34GVX1</accession>
<proteinExistence type="predicted"/>
<protein>
    <submittedName>
        <fullName evidence="2">Uncharacterized protein</fullName>
    </submittedName>
</protein>
<reference evidence="2" key="1">
    <citation type="submission" date="2022-11" db="UniProtKB">
        <authorList>
            <consortium name="WormBaseParasite"/>
        </authorList>
    </citation>
    <scope>IDENTIFICATION</scope>
</reference>
<evidence type="ECO:0000313" key="1">
    <source>
        <dbReference type="Proteomes" id="UP000887579"/>
    </source>
</evidence>
<dbReference type="Proteomes" id="UP000887579">
    <property type="component" value="Unplaced"/>
</dbReference>
<sequence>MDDNRKISAPKEFQRDESLHVHPTDNSIDETNRGHVHEALHKVKESVKDGVKDVVDKVKGRDSSSPPKSTAPDYYHTKNL</sequence>
<organism evidence="1 2">
    <name type="scientific">Panagrolaimus sp. ES5</name>
    <dbReference type="NCBI Taxonomy" id="591445"/>
    <lineage>
        <taxon>Eukaryota</taxon>
        <taxon>Metazoa</taxon>
        <taxon>Ecdysozoa</taxon>
        <taxon>Nematoda</taxon>
        <taxon>Chromadorea</taxon>
        <taxon>Rhabditida</taxon>
        <taxon>Tylenchina</taxon>
        <taxon>Panagrolaimomorpha</taxon>
        <taxon>Panagrolaimoidea</taxon>
        <taxon>Panagrolaimidae</taxon>
        <taxon>Panagrolaimus</taxon>
    </lineage>
</organism>
<dbReference type="WBParaSite" id="ES5_v2.g8932.t1">
    <property type="protein sequence ID" value="ES5_v2.g8932.t1"/>
    <property type="gene ID" value="ES5_v2.g8932"/>
</dbReference>
<evidence type="ECO:0000313" key="2">
    <source>
        <dbReference type="WBParaSite" id="ES5_v2.g8932.t1"/>
    </source>
</evidence>